<dbReference type="AlphaFoldDB" id="A0A9P4JFD8"/>
<keyword evidence="2" id="KW-1185">Reference proteome</keyword>
<reference evidence="1" key="1">
    <citation type="journal article" date="2020" name="Stud. Mycol.">
        <title>101 Dothideomycetes genomes: a test case for predicting lifestyles and emergence of pathogens.</title>
        <authorList>
            <person name="Haridas S."/>
            <person name="Albert R."/>
            <person name="Binder M."/>
            <person name="Bloem J."/>
            <person name="Labutti K."/>
            <person name="Salamov A."/>
            <person name="Andreopoulos B."/>
            <person name="Baker S."/>
            <person name="Barry K."/>
            <person name="Bills G."/>
            <person name="Bluhm B."/>
            <person name="Cannon C."/>
            <person name="Castanera R."/>
            <person name="Culley D."/>
            <person name="Daum C."/>
            <person name="Ezra D."/>
            <person name="Gonzalez J."/>
            <person name="Henrissat B."/>
            <person name="Kuo A."/>
            <person name="Liang C."/>
            <person name="Lipzen A."/>
            <person name="Lutzoni F."/>
            <person name="Magnuson J."/>
            <person name="Mondo S."/>
            <person name="Nolan M."/>
            <person name="Ohm R."/>
            <person name="Pangilinan J."/>
            <person name="Park H.-J."/>
            <person name="Ramirez L."/>
            <person name="Alfaro M."/>
            <person name="Sun H."/>
            <person name="Tritt A."/>
            <person name="Yoshinaga Y."/>
            <person name="Zwiers L.-H."/>
            <person name="Turgeon B."/>
            <person name="Goodwin S."/>
            <person name="Spatafora J."/>
            <person name="Crous P."/>
            <person name="Grigoriev I."/>
        </authorList>
    </citation>
    <scope>NUCLEOTIDE SEQUENCE</scope>
    <source>
        <strain evidence="1">CBS 260.36</strain>
    </source>
</reference>
<gene>
    <name evidence="1" type="ORF">K461DRAFT_27895</name>
</gene>
<dbReference type="Proteomes" id="UP000799439">
    <property type="component" value="Unassembled WGS sequence"/>
</dbReference>
<dbReference type="EMBL" id="ML996081">
    <property type="protein sequence ID" value="KAF2157983.1"/>
    <property type="molecule type" value="Genomic_DNA"/>
</dbReference>
<protein>
    <submittedName>
        <fullName evidence="1">Uncharacterized protein</fullName>
    </submittedName>
</protein>
<accession>A0A9P4JFD8</accession>
<evidence type="ECO:0000313" key="2">
    <source>
        <dbReference type="Proteomes" id="UP000799439"/>
    </source>
</evidence>
<name>A0A9P4JFD8_9PEZI</name>
<sequence>MADLTLVEIALVVRGGDRGRDGNGRDDVAKAALAALPGTARGACSECGWGSGFLLVAGRFGRQHQPLVCISCGSLHIKFPTLTQSCFLALCSFNNLCLAWSLYTHSPSLRTHIDPAHDYQSLRHCQPPIIDINNISLSAISTRTGRQPGLYRLKYNPLGIPQNSHV</sequence>
<evidence type="ECO:0000313" key="1">
    <source>
        <dbReference type="EMBL" id="KAF2157983.1"/>
    </source>
</evidence>
<proteinExistence type="predicted"/>
<organism evidence="1 2">
    <name type="scientific">Myriangium duriaei CBS 260.36</name>
    <dbReference type="NCBI Taxonomy" id="1168546"/>
    <lineage>
        <taxon>Eukaryota</taxon>
        <taxon>Fungi</taxon>
        <taxon>Dikarya</taxon>
        <taxon>Ascomycota</taxon>
        <taxon>Pezizomycotina</taxon>
        <taxon>Dothideomycetes</taxon>
        <taxon>Dothideomycetidae</taxon>
        <taxon>Myriangiales</taxon>
        <taxon>Myriangiaceae</taxon>
        <taxon>Myriangium</taxon>
    </lineage>
</organism>
<comment type="caution">
    <text evidence="1">The sequence shown here is derived from an EMBL/GenBank/DDBJ whole genome shotgun (WGS) entry which is preliminary data.</text>
</comment>